<protein>
    <recommendedName>
        <fullName evidence="9">P-type conjugative transfer protein TrbL</fullName>
    </recommendedName>
</protein>
<accession>A0A899NCY4</accession>
<feature type="region of interest" description="Disordered" evidence="5">
    <location>
        <begin position="617"/>
        <end position="650"/>
    </location>
</feature>
<evidence type="ECO:0000256" key="1">
    <source>
        <dbReference type="ARBA" id="ARBA00004141"/>
    </source>
</evidence>
<evidence type="ECO:0000256" key="4">
    <source>
        <dbReference type="ARBA" id="ARBA00023136"/>
    </source>
</evidence>
<feature type="transmembrane region" description="Helical" evidence="6">
    <location>
        <begin position="259"/>
        <end position="278"/>
    </location>
</feature>
<reference evidence="8" key="1">
    <citation type="journal article" name="Environ. Pollut.">
        <title>Investigating the effects of municipal and hospital wastewaters on horizontal gene transfer.</title>
        <authorList>
            <person name="Hutinel M."/>
            <person name="Fick J."/>
            <person name="Larsson D.G.J."/>
            <person name="Flach C.F."/>
        </authorList>
    </citation>
    <scope>NUCLEOTIDE SEQUENCE</scope>
    <source>
        <strain evidence="8">CV601</strain>
    </source>
</reference>
<dbReference type="GO" id="GO:0016020">
    <property type="term" value="C:membrane"/>
    <property type="evidence" value="ECO:0007669"/>
    <property type="project" value="UniProtKB-SubCell"/>
</dbReference>
<evidence type="ECO:0000256" key="3">
    <source>
        <dbReference type="ARBA" id="ARBA00022989"/>
    </source>
</evidence>
<dbReference type="InterPro" id="IPR007688">
    <property type="entry name" value="Conjugal_tfr_TrbL/VirB6"/>
</dbReference>
<feature type="transmembrane region" description="Helical" evidence="6">
    <location>
        <begin position="351"/>
        <end position="371"/>
    </location>
</feature>
<comment type="subcellular location">
    <subcellularLocation>
        <location evidence="1">Membrane</location>
        <topology evidence="1">Multi-pass membrane protein</topology>
    </subcellularLocation>
</comment>
<evidence type="ECO:0000313" key="8">
    <source>
        <dbReference type="EMBL" id="QSM61608.1"/>
    </source>
</evidence>
<keyword evidence="8" id="KW-0614">Plasmid</keyword>
<keyword evidence="4 6" id="KW-0472">Membrane</keyword>
<dbReference type="Pfam" id="PF04610">
    <property type="entry name" value="TrbL"/>
    <property type="match status" value="1"/>
</dbReference>
<evidence type="ECO:0000256" key="5">
    <source>
        <dbReference type="SAM" id="MobiDB-lite"/>
    </source>
</evidence>
<geneLocation type="plasmid" evidence="8">
    <name>pTE_T100_2</name>
</geneLocation>
<evidence type="ECO:0008006" key="9">
    <source>
        <dbReference type="Google" id="ProtNLM"/>
    </source>
</evidence>
<feature type="transmembrane region" description="Helical" evidence="6">
    <location>
        <begin position="125"/>
        <end position="150"/>
    </location>
</feature>
<proteinExistence type="predicted"/>
<dbReference type="InterPro" id="IPR027584">
    <property type="entry name" value="TrbK_RP4"/>
</dbReference>
<keyword evidence="3 6" id="KW-1133">Transmembrane helix</keyword>
<evidence type="ECO:0000256" key="2">
    <source>
        <dbReference type="ARBA" id="ARBA00022692"/>
    </source>
</evidence>
<dbReference type="InterPro" id="IPR014150">
    <property type="entry name" value="Conjugal_tfr_TrbL"/>
</dbReference>
<feature type="transmembrane region" description="Helical" evidence="6">
    <location>
        <begin position="377"/>
        <end position="397"/>
    </location>
</feature>
<dbReference type="PROSITE" id="PS51257">
    <property type="entry name" value="PROKAR_LIPOPROTEIN"/>
    <property type="match status" value="1"/>
</dbReference>
<feature type="region of interest" description="Disordered" evidence="5">
    <location>
        <begin position="424"/>
        <end position="555"/>
    </location>
</feature>
<gene>
    <name evidence="8" type="ORF">LDMDHDEC_00432</name>
</gene>
<feature type="compositionally biased region" description="Low complexity" evidence="5">
    <location>
        <begin position="482"/>
        <end position="555"/>
    </location>
</feature>
<dbReference type="EMBL" id="MW574941">
    <property type="protein sequence ID" value="QSM61608.1"/>
    <property type="molecule type" value="Genomic_DNA"/>
</dbReference>
<dbReference type="GO" id="GO:0030255">
    <property type="term" value="P:protein secretion by the type IV secretion system"/>
    <property type="evidence" value="ECO:0007669"/>
    <property type="project" value="InterPro"/>
</dbReference>
<dbReference type="AlphaFoldDB" id="A0A899NCY4"/>
<name>A0A899NCY4_ECOLX</name>
<feature type="chain" id="PRO_5032924375" description="P-type conjugative transfer protein TrbL" evidence="7">
    <location>
        <begin position="22"/>
        <end position="664"/>
    </location>
</feature>
<organism evidence="8">
    <name type="scientific">Escherichia coli</name>
    <dbReference type="NCBI Taxonomy" id="562"/>
    <lineage>
        <taxon>Bacteria</taxon>
        <taxon>Pseudomonadati</taxon>
        <taxon>Pseudomonadota</taxon>
        <taxon>Gammaproteobacteria</taxon>
        <taxon>Enterobacterales</taxon>
        <taxon>Enterobacteriaceae</taxon>
        <taxon>Escherichia</taxon>
    </lineage>
</organism>
<evidence type="ECO:0000256" key="6">
    <source>
        <dbReference type="SAM" id="Phobius"/>
    </source>
</evidence>
<dbReference type="NCBIfam" id="TIGR02783">
    <property type="entry name" value="TrbL_P"/>
    <property type="match status" value="1"/>
</dbReference>
<evidence type="ECO:0000256" key="7">
    <source>
        <dbReference type="SAM" id="SignalP"/>
    </source>
</evidence>
<feature type="transmembrane region" description="Helical" evidence="6">
    <location>
        <begin position="162"/>
        <end position="180"/>
    </location>
</feature>
<feature type="transmembrane region" description="Helical" evidence="6">
    <location>
        <begin position="233"/>
        <end position="253"/>
    </location>
</feature>
<feature type="signal peptide" evidence="7">
    <location>
        <begin position="1"/>
        <end position="21"/>
    </location>
</feature>
<feature type="compositionally biased region" description="Polar residues" evidence="5">
    <location>
        <begin position="618"/>
        <end position="643"/>
    </location>
</feature>
<sequence length="664" mass="64656">MKSSKALALALAALVAASVAGCDNKPAVQPLPEVTDANCTPEKIKAMPQAQQQEFSSLCLRRSGDFKPSPKKNGEVGMKVPANLKTALPLFLWLALFSVSAHAQVDNSGVFDNVLNRYSAAASGWAGVITTAASWLFWTLTVISMVWTFGMMALRKADIGEFFAEFVKFTIFTGFFWWLLTNGPNFASSIYDSLRQLAGNATGLGSGLSPSGIVDIGFAIFDKVLDQSSVWSPVDSACGILMATAILVILALVGVNMLLLLASGWVLAYGGVFFLGFGGSRWTSDMAINYYKTVLGIAAQLMAMVLLVGIGKTFLDDYYTRMSAGISLKEMGVMLIVVIILLALTNKIPALLAGIITGASVGGAGIGGFGAGAAMGAAGMAVAAAATGGAALAAGAASAAGGAQAVMAAFSKASENASSGGDGGGDLMSAFTGGGGGGGGSDAGGGDAGTGDTPFAQAAGFGGGGGDSGGSSSSSDGGGESSGSSSSSSSSSTGGKASSGGSSSAAASGGGSSSSAASAGESPSSGGASTASSGGSDAGSSGSGDSKGNDKAQAAAAGGGFLASAAKAGRITADAGGILAKGIGSVAKAKASSIKDSAMERIADTTGGKIAAAIKGQGSETVSDSQDAASPTFGANSLASGETQADPESEVAAFVNRDGGEQTA</sequence>
<keyword evidence="7" id="KW-0732">Signal</keyword>
<feature type="transmembrane region" description="Helical" evidence="6">
    <location>
        <begin position="322"/>
        <end position="344"/>
    </location>
</feature>
<feature type="compositionally biased region" description="Gly residues" evidence="5">
    <location>
        <begin position="424"/>
        <end position="449"/>
    </location>
</feature>
<feature type="transmembrane region" description="Helical" evidence="6">
    <location>
        <begin position="290"/>
        <end position="310"/>
    </location>
</feature>
<feature type="compositionally biased region" description="Gly residues" evidence="5">
    <location>
        <begin position="460"/>
        <end position="469"/>
    </location>
</feature>
<keyword evidence="2 6" id="KW-0812">Transmembrane</keyword>
<dbReference type="RefSeq" id="WP_209279622.1">
    <property type="nucleotide sequence ID" value="NZ_MW574941.1"/>
</dbReference>
<dbReference type="NCBIfam" id="TIGR04359">
    <property type="entry name" value="TrbK_RP4"/>
    <property type="match status" value="1"/>
</dbReference>